<accession>A0ABX8DGH6</accession>
<dbReference type="InterPro" id="IPR002469">
    <property type="entry name" value="Peptidase_S9B_N"/>
</dbReference>
<dbReference type="SUPFAM" id="SSF53474">
    <property type="entry name" value="alpha/beta-Hydrolases"/>
    <property type="match status" value="1"/>
</dbReference>
<gene>
    <name evidence="3" type="ORF">KHX94_03835</name>
</gene>
<evidence type="ECO:0000313" key="4">
    <source>
        <dbReference type="Proteomes" id="UP000676428"/>
    </source>
</evidence>
<dbReference type="InterPro" id="IPR050278">
    <property type="entry name" value="Serine_Prot_S9B/DPPIV"/>
</dbReference>
<dbReference type="RefSeq" id="WP_213682431.1">
    <property type="nucleotide sequence ID" value="NZ_CP074572.1"/>
</dbReference>
<dbReference type="Gene3D" id="3.40.50.1820">
    <property type="entry name" value="alpha/beta hydrolase"/>
    <property type="match status" value="1"/>
</dbReference>
<dbReference type="EMBL" id="CP074572">
    <property type="protein sequence ID" value="QVK23815.1"/>
    <property type="molecule type" value="Genomic_DNA"/>
</dbReference>
<protein>
    <submittedName>
        <fullName evidence="3">Prolyl oligopeptidase family serine peptidase</fullName>
    </submittedName>
</protein>
<dbReference type="InterPro" id="IPR001375">
    <property type="entry name" value="Peptidase_S9_cat"/>
</dbReference>
<dbReference type="Pfam" id="PF00930">
    <property type="entry name" value="DPPIV_N"/>
    <property type="match status" value="1"/>
</dbReference>
<dbReference type="PANTHER" id="PTHR11731:SF118">
    <property type="entry name" value="BLR1971 PROTEIN"/>
    <property type="match status" value="1"/>
</dbReference>
<evidence type="ECO:0000259" key="1">
    <source>
        <dbReference type="Pfam" id="PF00326"/>
    </source>
</evidence>
<evidence type="ECO:0000313" key="3">
    <source>
        <dbReference type="EMBL" id="QVK23815.1"/>
    </source>
</evidence>
<dbReference type="Gene3D" id="2.140.10.30">
    <property type="entry name" value="Dipeptidylpeptidase IV, N-terminal domain"/>
    <property type="match status" value="1"/>
</dbReference>
<dbReference type="Proteomes" id="UP000676428">
    <property type="component" value="Chromosome"/>
</dbReference>
<dbReference type="InterPro" id="IPR029058">
    <property type="entry name" value="AB_hydrolase_fold"/>
</dbReference>
<keyword evidence="4" id="KW-1185">Reference proteome</keyword>
<feature type="domain" description="Dipeptidylpeptidase IV N-terminal" evidence="2">
    <location>
        <begin position="2"/>
        <end position="44"/>
    </location>
</feature>
<sequence length="347" mass="38647">MHYYRVNFDGSGLTEITQTAANHHVSFSDDMQYFVDNYSRVDLPNIAELKKADGTLVRVIAKADISQLTAAGFKAPQVFVAKGRDGKSDIWGLIVKPQHFDPSKHYPVIENIYAGPHDSFVPKDFWPFGYHSGGDKVIGMQALANLGFIVVQMDGMGTANRSKAFHDVAWKNLGDSGFPDRILWHQAAAKKYPWYDISKGVGIYGASAGGQSTLSALLFHPDFYTVGVAFAGCYDNRMDKMSWNEQWMGWPVDESYLRSSAVVNAAKLQGQLLIIFGEQDSNVDPSSSLQLVNALINANKDFDLLEVPGGEHSVGRSTGPIDYVQRRQFMFFIQHLLQQPTPNWNKQ</sequence>
<dbReference type="PANTHER" id="PTHR11731">
    <property type="entry name" value="PROTEASE FAMILY S9B,C DIPEPTIDYL-PEPTIDASE IV-RELATED"/>
    <property type="match status" value="1"/>
</dbReference>
<dbReference type="SUPFAM" id="SSF82171">
    <property type="entry name" value="DPP6 N-terminal domain-like"/>
    <property type="match status" value="1"/>
</dbReference>
<name>A0ABX8DGH6_9GAMM</name>
<dbReference type="Pfam" id="PF00326">
    <property type="entry name" value="Peptidase_S9"/>
    <property type="match status" value="1"/>
</dbReference>
<organism evidence="3 4">
    <name type="scientific">Shewanella dokdonensis</name>
    <dbReference type="NCBI Taxonomy" id="712036"/>
    <lineage>
        <taxon>Bacteria</taxon>
        <taxon>Pseudomonadati</taxon>
        <taxon>Pseudomonadota</taxon>
        <taxon>Gammaproteobacteria</taxon>
        <taxon>Alteromonadales</taxon>
        <taxon>Shewanellaceae</taxon>
        <taxon>Shewanella</taxon>
    </lineage>
</organism>
<reference evidence="3 4" key="1">
    <citation type="journal article" date="2012" name="Int. J. Syst. Evol. Microbiol.">
        <title>Shewanella dokdonensis sp. nov., isolated from seawater.</title>
        <authorList>
            <person name="Sung H.R."/>
            <person name="Yoon J.H."/>
            <person name="Ghim S.Y."/>
        </authorList>
    </citation>
    <scope>NUCLEOTIDE SEQUENCE [LARGE SCALE GENOMIC DNA]</scope>
    <source>
        <strain evidence="3 4">DSM 23626</strain>
    </source>
</reference>
<evidence type="ECO:0000259" key="2">
    <source>
        <dbReference type="Pfam" id="PF00930"/>
    </source>
</evidence>
<feature type="domain" description="Peptidase S9 prolyl oligopeptidase catalytic" evidence="1">
    <location>
        <begin position="140"/>
        <end position="336"/>
    </location>
</feature>
<proteinExistence type="predicted"/>